<evidence type="ECO:0000256" key="4">
    <source>
        <dbReference type="ARBA" id="ARBA00005359"/>
    </source>
</evidence>
<dbReference type="PANTHER" id="PTHR48109:SF4">
    <property type="entry name" value="DIHYDROOROTATE DEHYDROGENASE (QUINONE), MITOCHONDRIAL"/>
    <property type="match status" value="1"/>
</dbReference>
<accession>A0A2V1HW57</accession>
<evidence type="ECO:0000256" key="6">
    <source>
        <dbReference type="ARBA" id="ARBA00022643"/>
    </source>
</evidence>
<evidence type="ECO:0000256" key="2">
    <source>
        <dbReference type="ARBA" id="ARBA00004370"/>
    </source>
</evidence>
<dbReference type="PROSITE" id="PS00912">
    <property type="entry name" value="DHODEHASE_2"/>
    <property type="match status" value="1"/>
</dbReference>
<feature type="binding site" evidence="11">
    <location>
        <begin position="53"/>
        <end position="57"/>
    </location>
    <ligand>
        <name>FMN</name>
        <dbReference type="ChEBI" id="CHEBI:58210"/>
    </ligand>
</feature>
<evidence type="ECO:0000256" key="8">
    <source>
        <dbReference type="ARBA" id="ARBA00023002"/>
    </source>
</evidence>
<comment type="function">
    <text evidence="1 11">Catalyzes the conversion of dihydroorotate to orotate with quinone as electron acceptor.</text>
</comment>
<comment type="cofactor">
    <cofactor evidence="11">
        <name>FMN</name>
        <dbReference type="ChEBI" id="CHEBI:58210"/>
    </cofactor>
    <text evidence="11">Binds 1 FMN per subunit.</text>
</comment>
<feature type="binding site" evidence="11">
    <location>
        <position position="203"/>
    </location>
    <ligand>
        <name>FMN</name>
        <dbReference type="ChEBI" id="CHEBI:58210"/>
    </ligand>
</feature>
<dbReference type="HAMAP" id="MF_00225">
    <property type="entry name" value="DHO_dh_type2"/>
    <property type="match status" value="1"/>
</dbReference>
<organism evidence="13 14">
    <name type="scientific">Amnibacterium flavum</name>
    <dbReference type="NCBI Taxonomy" id="2173173"/>
    <lineage>
        <taxon>Bacteria</taxon>
        <taxon>Bacillati</taxon>
        <taxon>Actinomycetota</taxon>
        <taxon>Actinomycetes</taxon>
        <taxon>Micrococcales</taxon>
        <taxon>Microbacteriaceae</taxon>
        <taxon>Amnibacterium</taxon>
    </lineage>
</organism>
<feature type="active site" description="Nucleophile" evidence="11">
    <location>
        <position position="169"/>
    </location>
</feature>
<protein>
    <recommendedName>
        <fullName evidence="11">Dihydroorotate dehydrogenase (quinone)</fullName>
        <ecNumber evidence="11">1.3.5.2</ecNumber>
    </recommendedName>
    <alternativeName>
        <fullName evidence="11">DHOdehase</fullName>
        <shortName evidence="11">DHOD</shortName>
        <shortName evidence="11">DHODase</shortName>
    </alternativeName>
    <alternativeName>
        <fullName evidence="11">Dihydroorotate oxidase</fullName>
    </alternativeName>
</protein>
<evidence type="ECO:0000259" key="12">
    <source>
        <dbReference type="Pfam" id="PF01180"/>
    </source>
</evidence>
<feature type="domain" description="Dihydroorotate dehydrogenase catalytic" evidence="12">
    <location>
        <begin position="36"/>
        <end position="327"/>
    </location>
</feature>
<evidence type="ECO:0000256" key="11">
    <source>
        <dbReference type="HAMAP-Rule" id="MF_00225"/>
    </source>
</evidence>
<comment type="catalytic activity">
    <reaction evidence="10 11">
        <text>(S)-dihydroorotate + a quinone = orotate + a quinol</text>
        <dbReference type="Rhea" id="RHEA:30187"/>
        <dbReference type="ChEBI" id="CHEBI:24646"/>
        <dbReference type="ChEBI" id="CHEBI:30839"/>
        <dbReference type="ChEBI" id="CHEBI:30864"/>
        <dbReference type="ChEBI" id="CHEBI:132124"/>
        <dbReference type="EC" id="1.3.5.2"/>
    </reaction>
</comment>
<keyword evidence="14" id="KW-1185">Reference proteome</keyword>
<dbReference type="InterPro" id="IPR012135">
    <property type="entry name" value="Dihydroorotate_DH_1_2"/>
</dbReference>
<dbReference type="UniPathway" id="UPA00070">
    <property type="reaction ID" value="UER00946"/>
</dbReference>
<comment type="subunit">
    <text evidence="11">Monomer.</text>
</comment>
<feature type="binding site" evidence="11">
    <location>
        <position position="257"/>
    </location>
    <ligand>
        <name>FMN</name>
        <dbReference type="ChEBI" id="CHEBI:58210"/>
    </ligand>
</feature>
<name>A0A2V1HW57_9MICO</name>
<dbReference type="GO" id="GO:0106430">
    <property type="term" value="F:dihydroorotate dehydrogenase (quinone) activity"/>
    <property type="evidence" value="ECO:0007669"/>
    <property type="project" value="UniProtKB-EC"/>
</dbReference>
<feature type="binding site" evidence="11">
    <location>
        <position position="57"/>
    </location>
    <ligand>
        <name>substrate</name>
    </ligand>
</feature>
<evidence type="ECO:0000256" key="7">
    <source>
        <dbReference type="ARBA" id="ARBA00022975"/>
    </source>
</evidence>
<dbReference type="PANTHER" id="PTHR48109">
    <property type="entry name" value="DIHYDROOROTATE DEHYDROGENASE (QUINONE), MITOCHONDRIAL-RELATED"/>
    <property type="match status" value="1"/>
</dbReference>
<dbReference type="InterPro" id="IPR050074">
    <property type="entry name" value="DHO_dehydrogenase"/>
</dbReference>
<evidence type="ECO:0000256" key="10">
    <source>
        <dbReference type="ARBA" id="ARBA00048639"/>
    </source>
</evidence>
<dbReference type="InterPro" id="IPR001295">
    <property type="entry name" value="Dihydroorotate_DH_CS"/>
</dbReference>
<dbReference type="AlphaFoldDB" id="A0A2V1HW57"/>
<comment type="similarity">
    <text evidence="4 11">Belongs to the dihydroorotate dehydrogenase family. Type 2 subfamily.</text>
</comment>
<feature type="binding site" evidence="11">
    <location>
        <begin position="307"/>
        <end position="308"/>
    </location>
    <ligand>
        <name>FMN</name>
        <dbReference type="ChEBI" id="CHEBI:58210"/>
    </ligand>
</feature>
<feature type="binding site" evidence="11">
    <location>
        <position position="286"/>
    </location>
    <ligand>
        <name>FMN</name>
        <dbReference type="ChEBI" id="CHEBI:58210"/>
    </ligand>
</feature>
<evidence type="ECO:0000256" key="3">
    <source>
        <dbReference type="ARBA" id="ARBA00005161"/>
    </source>
</evidence>
<keyword evidence="11" id="KW-1003">Cell membrane</keyword>
<comment type="caution">
    <text evidence="13">The sequence shown here is derived from an EMBL/GenBank/DDBJ whole genome shotgun (WGS) entry which is preliminary data.</text>
</comment>
<dbReference type="EMBL" id="QEOP01000002">
    <property type="protein sequence ID" value="PVZ94667.1"/>
    <property type="molecule type" value="Genomic_DNA"/>
</dbReference>
<keyword evidence="9 11" id="KW-0472">Membrane</keyword>
<dbReference type="Proteomes" id="UP000244893">
    <property type="component" value="Unassembled WGS sequence"/>
</dbReference>
<dbReference type="Pfam" id="PF01180">
    <property type="entry name" value="DHO_dh"/>
    <property type="match status" value="1"/>
</dbReference>
<feature type="binding site" evidence="11">
    <location>
        <position position="171"/>
    </location>
    <ligand>
        <name>substrate</name>
    </ligand>
</feature>
<dbReference type="PROSITE" id="PS00911">
    <property type="entry name" value="DHODEHASE_1"/>
    <property type="match status" value="1"/>
</dbReference>
<proteinExistence type="inferred from homology"/>
<keyword evidence="5 11" id="KW-0285">Flavoprotein</keyword>
<dbReference type="GO" id="GO:0005737">
    <property type="term" value="C:cytoplasm"/>
    <property type="evidence" value="ECO:0007669"/>
    <property type="project" value="InterPro"/>
</dbReference>
<feature type="binding site" evidence="11">
    <location>
        <position position="77"/>
    </location>
    <ligand>
        <name>FMN</name>
        <dbReference type="ChEBI" id="CHEBI:58210"/>
    </ligand>
</feature>
<dbReference type="EC" id="1.3.5.2" evidence="11"/>
<dbReference type="NCBIfam" id="NF003648">
    <property type="entry name" value="PRK05286.2-1"/>
    <property type="match status" value="1"/>
</dbReference>
<evidence type="ECO:0000256" key="1">
    <source>
        <dbReference type="ARBA" id="ARBA00003125"/>
    </source>
</evidence>
<dbReference type="InterPro" id="IPR005720">
    <property type="entry name" value="Dihydroorotate_DH_cat"/>
</dbReference>
<reference evidence="13 14" key="1">
    <citation type="submission" date="2018-05" db="EMBL/GenBank/DDBJ databases">
        <title>Amnibacterium sp. M8JJ-5, whole genome shotgun sequence.</title>
        <authorList>
            <person name="Tuo L."/>
        </authorList>
    </citation>
    <scope>NUCLEOTIDE SEQUENCE [LARGE SCALE GENOMIC DNA]</scope>
    <source>
        <strain evidence="13 14">M8JJ-5</strain>
    </source>
</reference>
<feature type="binding site" evidence="11">
    <location>
        <begin position="232"/>
        <end position="233"/>
    </location>
    <ligand>
        <name>substrate</name>
    </ligand>
</feature>
<evidence type="ECO:0000313" key="14">
    <source>
        <dbReference type="Proteomes" id="UP000244893"/>
    </source>
</evidence>
<feature type="binding site" evidence="11">
    <location>
        <position position="133"/>
    </location>
    <ligand>
        <name>FMN</name>
        <dbReference type="ChEBI" id="CHEBI:58210"/>
    </ligand>
</feature>
<dbReference type="PIRSF" id="PIRSF000164">
    <property type="entry name" value="DHO_oxidase"/>
    <property type="match status" value="1"/>
</dbReference>
<dbReference type="CDD" id="cd04738">
    <property type="entry name" value="DHOD_2_like"/>
    <property type="match status" value="1"/>
</dbReference>
<feature type="binding site" evidence="11">
    <location>
        <position position="231"/>
    </location>
    <ligand>
        <name>FMN</name>
        <dbReference type="ChEBI" id="CHEBI:58210"/>
    </ligand>
</feature>
<evidence type="ECO:0000313" key="13">
    <source>
        <dbReference type="EMBL" id="PVZ94667.1"/>
    </source>
</evidence>
<sequence length="332" mass="35237">MDPERAHGFAYHAIRLLPILGIGSVVSRFTRPDPVLATRALGLSFPSPFGLAAGFDKEARIIRGLGQLGFGHVEVGTITALEQPGNPQPRLFRLIADRAVINRMGFNNAGAKAASGELRVARRRSHRPVIGVNIGKSRVVDLDAAAADYHESARLLASYADYLVINISSPNTPGLRALHDLDRLQPVIDAVRSEAGSVPLLVKISPDVTDEDARELGAFAVSSGLDGVIATNTTIGRSGLRTPEAVVEAAGAGGLSGRPLAARSIEVLRLLRASVPADFCIISVGGVETAADVQRRLDAGATLVQGYTGFLYRGPFWAHSINRGLARIRRSH</sequence>
<dbReference type="NCBIfam" id="TIGR01036">
    <property type="entry name" value="pyrD_sub2"/>
    <property type="match status" value="1"/>
</dbReference>
<keyword evidence="8 11" id="KW-0560">Oxidoreductase</keyword>
<comment type="pathway">
    <text evidence="3 11">Pyrimidine metabolism; UMP biosynthesis via de novo pathway; orotate from (S)-dihydroorotate (quinone route): step 1/1.</text>
</comment>
<dbReference type="InterPro" id="IPR005719">
    <property type="entry name" value="Dihydroorotate_DH_2"/>
</dbReference>
<dbReference type="NCBIfam" id="NF003652">
    <property type="entry name" value="PRK05286.2-5"/>
    <property type="match status" value="1"/>
</dbReference>
<feature type="binding site" evidence="11">
    <location>
        <position position="166"/>
    </location>
    <ligand>
        <name>FMN</name>
        <dbReference type="ChEBI" id="CHEBI:58210"/>
    </ligand>
</feature>
<dbReference type="InterPro" id="IPR013785">
    <property type="entry name" value="Aldolase_TIM"/>
</dbReference>
<dbReference type="GO" id="GO:0005886">
    <property type="term" value="C:plasma membrane"/>
    <property type="evidence" value="ECO:0007669"/>
    <property type="project" value="UniProtKB-SubCell"/>
</dbReference>
<dbReference type="Gene3D" id="3.20.20.70">
    <property type="entry name" value="Aldolase class I"/>
    <property type="match status" value="1"/>
</dbReference>
<dbReference type="SUPFAM" id="SSF51395">
    <property type="entry name" value="FMN-linked oxidoreductases"/>
    <property type="match status" value="1"/>
</dbReference>
<evidence type="ECO:0000256" key="5">
    <source>
        <dbReference type="ARBA" id="ARBA00022630"/>
    </source>
</evidence>
<keyword evidence="6 11" id="KW-0288">FMN</keyword>
<feature type="binding site" evidence="11">
    <location>
        <begin position="102"/>
        <end position="106"/>
    </location>
    <ligand>
        <name>substrate</name>
    </ligand>
</feature>
<dbReference type="GO" id="GO:0006207">
    <property type="term" value="P:'de novo' pyrimidine nucleobase biosynthetic process"/>
    <property type="evidence" value="ECO:0007669"/>
    <property type="project" value="UniProtKB-UniRule"/>
</dbReference>
<gene>
    <name evidence="11" type="primary">pyrD</name>
    <name evidence="13" type="ORF">DDQ50_13330</name>
</gene>
<dbReference type="OrthoDB" id="9802377at2"/>
<dbReference type="GO" id="GO:0044205">
    <property type="term" value="P:'de novo' UMP biosynthetic process"/>
    <property type="evidence" value="ECO:0007669"/>
    <property type="project" value="UniProtKB-UniRule"/>
</dbReference>
<comment type="subcellular location">
    <subcellularLocation>
        <location evidence="11">Cell membrane</location>
        <topology evidence="11">Peripheral membrane protein</topology>
    </subcellularLocation>
    <subcellularLocation>
        <location evidence="2">Membrane</location>
    </subcellularLocation>
</comment>
<evidence type="ECO:0000256" key="9">
    <source>
        <dbReference type="ARBA" id="ARBA00023136"/>
    </source>
</evidence>
<keyword evidence="7 11" id="KW-0665">Pyrimidine biosynthesis</keyword>
<feature type="binding site" evidence="11">
    <location>
        <position position="166"/>
    </location>
    <ligand>
        <name>substrate</name>
    </ligand>
</feature>